<name>A0A9R1WDU9_LACSA</name>
<evidence type="ECO:0000256" key="4">
    <source>
        <dbReference type="ARBA" id="ARBA00022824"/>
    </source>
</evidence>
<evidence type="ECO:0000256" key="7">
    <source>
        <dbReference type="ARBA" id="ARBA00023136"/>
    </source>
</evidence>
<evidence type="ECO:0000259" key="9">
    <source>
        <dbReference type="PROSITE" id="PS50845"/>
    </source>
</evidence>
<keyword evidence="6" id="KW-0560">Oxidoreductase</keyword>
<dbReference type="PANTHER" id="PTHR43245:SF51">
    <property type="entry name" value="SHORT CHAIN DEHYDROGENASE_REDUCTASE FAMILY 42E, MEMBER 2"/>
    <property type="match status" value="1"/>
</dbReference>
<evidence type="ECO:0000313" key="10">
    <source>
        <dbReference type="EMBL" id="KAJ0223355.1"/>
    </source>
</evidence>
<dbReference type="Pfam" id="PF02453">
    <property type="entry name" value="Reticulon"/>
    <property type="match status" value="1"/>
</dbReference>
<keyword evidence="11" id="KW-1185">Reference proteome</keyword>
<dbReference type="EMBL" id="NBSK02000002">
    <property type="protein sequence ID" value="KAJ0223355.1"/>
    <property type="molecule type" value="Genomic_DNA"/>
</dbReference>
<comment type="similarity">
    <text evidence="2">Belongs to the 3-beta-HSD family.</text>
</comment>
<proteinExistence type="inferred from homology"/>
<dbReference type="GO" id="GO:0006694">
    <property type="term" value="P:steroid biosynthetic process"/>
    <property type="evidence" value="ECO:0007669"/>
    <property type="project" value="InterPro"/>
</dbReference>
<keyword evidence="4 8" id="KW-0256">Endoplasmic reticulum</keyword>
<evidence type="ECO:0000256" key="8">
    <source>
        <dbReference type="RuleBase" id="RU363132"/>
    </source>
</evidence>
<feature type="transmembrane region" description="Helical" evidence="8">
    <location>
        <begin position="528"/>
        <end position="544"/>
    </location>
</feature>
<evidence type="ECO:0000313" key="11">
    <source>
        <dbReference type="Proteomes" id="UP000235145"/>
    </source>
</evidence>
<evidence type="ECO:0000256" key="3">
    <source>
        <dbReference type="ARBA" id="ARBA00022692"/>
    </source>
</evidence>
<comment type="subcellular location">
    <subcellularLocation>
        <location evidence="1 8">Endoplasmic reticulum membrane</location>
        <topology evidence="1 8">Multi-pass membrane protein</topology>
    </subcellularLocation>
</comment>
<sequence>MAIDDDQSKTCVVLGGRSFIGRCLVVRLLKLGNWIVRVADSAQTLQLDPSESKHDSPLSRALSTGRASYAHVDVRHKSTIINAIEGSEVVFYMDDIDSCNNDFYIGYSIIVQGAKNVINACRRCKVHRLIYNSTTDVVIDKSHDICSGNETLLYSSKFKNLYSELKAQAEAFVLLANDIDGGLLTCSLRPSNVFGPGDKLLLPSLIEVAKSGWAKSLSFQFIIGSDQTISDFTYVENVAHALICAEAALSSRMLIVSGKVFFITNFEPAKSWQFALCMLEGLGYYRPIIKLPGVVVQMIVFLIKWMHSNMNSRNIKNVSVYNIVQLMSHTTTYNCSAAERHIDYSPIVSLDDGIALTVKSFSHLAKDLPSTRLGDLIEQSKVEELLGGGQVADILLWRNERRSFLWFVGVGFLYYWFCVCERMMISSTAELLLLMIVVVSGYAKLSPKVYGCARLSPKVSVCSIWRTLPCFEVSETCMRSCVRSMVKIWNGVGDVGRSLAQGNDWTLFFKVVLSIYFFKLLVVNSFPTSMGVGLGFLFSLLLVYEQYDVEMDGLVGVSFEMMRQCVVSVTSRIPVPTPAPLCINTTTTKSKDQRHNN</sequence>
<dbReference type="GO" id="GO:0005789">
    <property type="term" value="C:endoplasmic reticulum membrane"/>
    <property type="evidence" value="ECO:0007669"/>
    <property type="project" value="UniProtKB-SubCell"/>
</dbReference>
<feature type="domain" description="Reticulon" evidence="9">
    <location>
        <begin position="391"/>
        <end position="593"/>
    </location>
</feature>
<dbReference type="AlphaFoldDB" id="A0A9R1WDU9"/>
<keyword evidence="7 8" id="KW-0472">Membrane</keyword>
<evidence type="ECO:0000256" key="2">
    <source>
        <dbReference type="ARBA" id="ARBA00009219"/>
    </source>
</evidence>
<evidence type="ECO:0000256" key="5">
    <source>
        <dbReference type="ARBA" id="ARBA00022989"/>
    </source>
</evidence>
<evidence type="ECO:0000256" key="6">
    <source>
        <dbReference type="ARBA" id="ARBA00023002"/>
    </source>
</evidence>
<dbReference type="Pfam" id="PF01073">
    <property type="entry name" value="3Beta_HSD"/>
    <property type="match status" value="1"/>
</dbReference>
<dbReference type="InterPro" id="IPR003388">
    <property type="entry name" value="Reticulon"/>
</dbReference>
<dbReference type="PROSITE" id="PS50845">
    <property type="entry name" value="RETICULON"/>
    <property type="match status" value="1"/>
</dbReference>
<dbReference type="Proteomes" id="UP000235145">
    <property type="component" value="Unassembled WGS sequence"/>
</dbReference>
<accession>A0A9R1WDU9</accession>
<feature type="transmembrane region" description="Helical" evidence="8">
    <location>
        <begin position="404"/>
        <end position="425"/>
    </location>
</feature>
<dbReference type="Gene3D" id="3.40.50.720">
    <property type="entry name" value="NAD(P)-binding Rossmann-like Domain"/>
    <property type="match status" value="1"/>
</dbReference>
<keyword evidence="3 8" id="KW-0812">Transmembrane</keyword>
<reference evidence="10 11" key="1">
    <citation type="journal article" date="2017" name="Nat. Commun.">
        <title>Genome assembly with in vitro proximity ligation data and whole-genome triplication in lettuce.</title>
        <authorList>
            <person name="Reyes-Chin-Wo S."/>
            <person name="Wang Z."/>
            <person name="Yang X."/>
            <person name="Kozik A."/>
            <person name="Arikit S."/>
            <person name="Song C."/>
            <person name="Xia L."/>
            <person name="Froenicke L."/>
            <person name="Lavelle D.O."/>
            <person name="Truco M.J."/>
            <person name="Xia R."/>
            <person name="Zhu S."/>
            <person name="Xu C."/>
            <person name="Xu H."/>
            <person name="Xu X."/>
            <person name="Cox K."/>
            <person name="Korf I."/>
            <person name="Meyers B.C."/>
            <person name="Michelmore R.W."/>
        </authorList>
    </citation>
    <scope>NUCLEOTIDE SEQUENCE [LARGE SCALE GENOMIC DNA]</scope>
    <source>
        <strain evidence="11">cv. Salinas</strain>
        <tissue evidence="10">Seedlings</tissue>
    </source>
</reference>
<dbReference type="SUPFAM" id="SSF51735">
    <property type="entry name" value="NAD(P)-binding Rossmann-fold domains"/>
    <property type="match status" value="1"/>
</dbReference>
<dbReference type="GO" id="GO:0016616">
    <property type="term" value="F:oxidoreductase activity, acting on the CH-OH group of donors, NAD or NADP as acceptor"/>
    <property type="evidence" value="ECO:0000318"/>
    <property type="project" value="GO_Central"/>
</dbReference>
<dbReference type="InterPro" id="IPR050177">
    <property type="entry name" value="Lipid_A_modif_metabolic_enz"/>
</dbReference>
<keyword evidence="5 8" id="KW-1133">Transmembrane helix</keyword>
<dbReference type="InterPro" id="IPR002225">
    <property type="entry name" value="3Beta_OHSteriod_DH/Estase"/>
</dbReference>
<comment type="caution">
    <text evidence="10">The sequence shown here is derived from an EMBL/GenBank/DDBJ whole genome shotgun (WGS) entry which is preliminary data.</text>
</comment>
<organism evidence="10 11">
    <name type="scientific">Lactuca sativa</name>
    <name type="common">Garden lettuce</name>
    <dbReference type="NCBI Taxonomy" id="4236"/>
    <lineage>
        <taxon>Eukaryota</taxon>
        <taxon>Viridiplantae</taxon>
        <taxon>Streptophyta</taxon>
        <taxon>Embryophyta</taxon>
        <taxon>Tracheophyta</taxon>
        <taxon>Spermatophyta</taxon>
        <taxon>Magnoliopsida</taxon>
        <taxon>eudicotyledons</taxon>
        <taxon>Gunneridae</taxon>
        <taxon>Pentapetalae</taxon>
        <taxon>asterids</taxon>
        <taxon>campanulids</taxon>
        <taxon>Asterales</taxon>
        <taxon>Asteraceae</taxon>
        <taxon>Cichorioideae</taxon>
        <taxon>Cichorieae</taxon>
        <taxon>Lactucinae</taxon>
        <taxon>Lactuca</taxon>
    </lineage>
</organism>
<dbReference type="InterPro" id="IPR036291">
    <property type="entry name" value="NAD(P)-bd_dom_sf"/>
</dbReference>
<feature type="transmembrane region" description="Helical" evidence="8">
    <location>
        <begin position="284"/>
        <end position="303"/>
    </location>
</feature>
<gene>
    <name evidence="10" type="ORF">LSAT_V11C200063350</name>
</gene>
<dbReference type="PANTHER" id="PTHR43245">
    <property type="entry name" value="BIFUNCTIONAL POLYMYXIN RESISTANCE PROTEIN ARNA"/>
    <property type="match status" value="1"/>
</dbReference>
<protein>
    <recommendedName>
        <fullName evidence="8">Reticulon-like protein</fullName>
    </recommendedName>
</protein>
<evidence type="ECO:0000256" key="1">
    <source>
        <dbReference type="ARBA" id="ARBA00004477"/>
    </source>
</evidence>